<name>A0A841PUK9_9HYPH</name>
<comment type="caution">
    <text evidence="1">The sequence shown here is derived from an EMBL/GenBank/DDBJ whole genome shotgun (WGS) entry which is preliminary data.</text>
</comment>
<reference evidence="1 2" key="1">
    <citation type="submission" date="2020-08" db="EMBL/GenBank/DDBJ databases">
        <title>Genomic Encyclopedia of Type Strains, Phase IV (KMG-IV): sequencing the most valuable type-strain genomes for metagenomic binning, comparative biology and taxonomic classification.</title>
        <authorList>
            <person name="Goeker M."/>
        </authorList>
    </citation>
    <scope>NUCLEOTIDE SEQUENCE [LARGE SCALE GENOMIC DNA]</scope>
    <source>
        <strain evidence="1 2">DSM 100039</strain>
    </source>
</reference>
<proteinExistence type="predicted"/>
<dbReference type="EMBL" id="JACHEF010000016">
    <property type="protein sequence ID" value="MBB6414230.1"/>
    <property type="molecule type" value="Genomic_DNA"/>
</dbReference>
<dbReference type="AlphaFoldDB" id="A0A841PUK9"/>
<dbReference type="RefSeq" id="WP_184879138.1">
    <property type="nucleotide sequence ID" value="NZ_JACHEF010000016.1"/>
</dbReference>
<evidence type="ECO:0000313" key="2">
    <source>
        <dbReference type="Proteomes" id="UP000556329"/>
    </source>
</evidence>
<organism evidence="1 2">
    <name type="scientific">Mesorhizobium sangaii</name>
    <dbReference type="NCBI Taxonomy" id="505389"/>
    <lineage>
        <taxon>Bacteria</taxon>
        <taxon>Pseudomonadati</taxon>
        <taxon>Pseudomonadota</taxon>
        <taxon>Alphaproteobacteria</taxon>
        <taxon>Hyphomicrobiales</taxon>
        <taxon>Phyllobacteriaceae</taxon>
        <taxon>Mesorhizobium</taxon>
    </lineage>
</organism>
<gene>
    <name evidence="1" type="ORF">HNQ71_006939</name>
</gene>
<sequence>MPIAVLNESIGEGQFALKHIDFIFVAQAQSAIVKPREALIKSAQWIPESDIEKINTFEMVRKLVSASLAVKPYFNVDAKG</sequence>
<keyword evidence="2" id="KW-1185">Reference proteome</keyword>
<accession>A0A841PUK9</accession>
<protein>
    <submittedName>
        <fullName evidence="1">Uncharacterized protein</fullName>
    </submittedName>
</protein>
<dbReference type="Proteomes" id="UP000556329">
    <property type="component" value="Unassembled WGS sequence"/>
</dbReference>
<evidence type="ECO:0000313" key="1">
    <source>
        <dbReference type="EMBL" id="MBB6414230.1"/>
    </source>
</evidence>